<reference evidence="1 2" key="1">
    <citation type="journal article" date="2013" name="Proc. Natl. Acad. Sci. U.S.A.">
        <title>Genome of an arbuscular mycorrhizal fungus provides insight into the oldest plant symbiosis.</title>
        <authorList>
            <person name="Tisserant E."/>
            <person name="Malbreil M."/>
            <person name="Kuo A."/>
            <person name="Kohler A."/>
            <person name="Symeonidi A."/>
            <person name="Balestrini R."/>
            <person name="Charron P."/>
            <person name="Duensing N."/>
            <person name="Frei Dit Frey N."/>
            <person name="Gianinazzi-Pearson V."/>
            <person name="Gilbert L.B."/>
            <person name="Handa Y."/>
            <person name="Herr J.R."/>
            <person name="Hijri M."/>
            <person name="Koul R."/>
            <person name="Kawaguchi M."/>
            <person name="Krajinski F."/>
            <person name="Lammers P.J."/>
            <person name="Masclaux F.G."/>
            <person name="Murat C."/>
            <person name="Morin E."/>
            <person name="Ndikumana S."/>
            <person name="Pagni M."/>
            <person name="Petitpierre D."/>
            <person name="Requena N."/>
            <person name="Rosikiewicz P."/>
            <person name="Riley R."/>
            <person name="Saito K."/>
            <person name="San Clemente H."/>
            <person name="Shapiro H."/>
            <person name="van Tuinen D."/>
            <person name="Becard G."/>
            <person name="Bonfante P."/>
            <person name="Paszkowski U."/>
            <person name="Shachar-Hill Y.Y."/>
            <person name="Tuskan G.A."/>
            <person name="Young P.W."/>
            <person name="Sanders I.R."/>
            <person name="Henrissat B."/>
            <person name="Rensing S.A."/>
            <person name="Grigoriev I.V."/>
            <person name="Corradi N."/>
            <person name="Roux C."/>
            <person name="Martin F."/>
        </authorList>
    </citation>
    <scope>NUCLEOTIDE SEQUENCE [LARGE SCALE GENOMIC DNA]</scope>
    <source>
        <strain evidence="1 2">DAOM 197198</strain>
    </source>
</reference>
<dbReference type="VEuPathDB" id="FungiDB:RhiirFUN_018563"/>
<organism evidence="1 2">
    <name type="scientific">Rhizophagus irregularis (strain DAOM 181602 / DAOM 197198 / MUCL 43194)</name>
    <name type="common">Arbuscular mycorrhizal fungus</name>
    <name type="synonym">Glomus intraradices</name>
    <dbReference type="NCBI Taxonomy" id="747089"/>
    <lineage>
        <taxon>Eukaryota</taxon>
        <taxon>Fungi</taxon>
        <taxon>Fungi incertae sedis</taxon>
        <taxon>Mucoromycota</taxon>
        <taxon>Glomeromycotina</taxon>
        <taxon>Glomeromycetes</taxon>
        <taxon>Glomerales</taxon>
        <taxon>Glomeraceae</taxon>
        <taxon>Rhizophagus</taxon>
    </lineage>
</organism>
<evidence type="ECO:0008006" key="3">
    <source>
        <dbReference type="Google" id="ProtNLM"/>
    </source>
</evidence>
<dbReference type="Gene3D" id="3.30.420.10">
    <property type="entry name" value="Ribonuclease H-like superfamily/Ribonuclease H"/>
    <property type="match status" value="1"/>
</dbReference>
<dbReference type="InterPro" id="IPR036397">
    <property type="entry name" value="RNaseH_sf"/>
</dbReference>
<evidence type="ECO:0000313" key="1">
    <source>
        <dbReference type="EMBL" id="POG66837.1"/>
    </source>
</evidence>
<dbReference type="SUPFAM" id="SSF53098">
    <property type="entry name" value="Ribonuclease H-like"/>
    <property type="match status" value="1"/>
</dbReference>
<dbReference type="VEuPathDB" id="FungiDB:RhiirFUN_018562"/>
<dbReference type="GO" id="GO:0003676">
    <property type="term" value="F:nucleic acid binding"/>
    <property type="evidence" value="ECO:0007669"/>
    <property type="project" value="InterPro"/>
</dbReference>
<evidence type="ECO:0000313" key="2">
    <source>
        <dbReference type="Proteomes" id="UP000018888"/>
    </source>
</evidence>
<proteinExistence type="predicted"/>
<keyword evidence="2" id="KW-1185">Reference proteome</keyword>
<dbReference type="EMBL" id="AUPC02000182">
    <property type="protein sequence ID" value="POG66837.1"/>
    <property type="molecule type" value="Genomic_DNA"/>
</dbReference>
<sequence length="581" mass="66840">MFEAINESPYKESLSLKVLGYLDDTTWLAENLNQLKHNLKIADNFYQLANILINKEKTIILANRHARKKLTTDSSRSITHIEIEFGSKIKVPVLSKNKATLQSSLLIAQANCPHTSNTLKFLFLLTQQKYFLPNSPINFFDLFEQPLKYFSRIESLLTFFKFYNLSLSSNFKFTTNTGKKVIYPTHILHILGTKNCKGGNFPIAHYVIDPNYLFAHLNSLRTKGIMFLDHIITKDNAYLVEYNEIKAQLEHKGGKIPRWYQFLKDNIITINNQGRLMFNLDKPIIQNPTTPRPTVLPEHKTELSNIAHGLSEFLLLDFYTDGLFDANTTEGGFPMGYGWTTSNLTTVNFTYNGSIQYFPSLTKAETMAILMYLAELKLVVCFIKVKAHSNDHYNDRADALAKVDKDVRKCVGTILNYRRIETHLNHQSLGPIKQATKDNLIDWSLSAKWFDYNGRNDTTTIAHSKDTKWKIRCSTFSLPTKDILHQNFPLLLPADKLNCFFCNNILETNDHFWTCLQLRTTIVNIFKKLGQDLIDILANNADKHPLLINDSIKYSKTFRWAFQNEPIHPLLPPFITILPSL</sequence>
<comment type="caution">
    <text evidence="1">The sequence shown here is derived from an EMBL/GenBank/DDBJ whole genome shotgun (WGS) entry which is preliminary data.</text>
</comment>
<gene>
    <name evidence="1" type="ORF">GLOIN_2v1780032</name>
</gene>
<protein>
    <recommendedName>
        <fullName evidence="3">RNase H type-1 domain-containing protein</fullName>
    </recommendedName>
</protein>
<dbReference type="Proteomes" id="UP000018888">
    <property type="component" value="Unassembled WGS sequence"/>
</dbReference>
<accession>A0A2P4PN91</accession>
<reference evidence="1 2" key="2">
    <citation type="journal article" date="2018" name="New Phytol.">
        <title>High intraspecific genome diversity in the model arbuscular mycorrhizal symbiont Rhizophagus irregularis.</title>
        <authorList>
            <person name="Chen E.C.H."/>
            <person name="Morin E."/>
            <person name="Beaudet D."/>
            <person name="Noel J."/>
            <person name="Yildirir G."/>
            <person name="Ndikumana S."/>
            <person name="Charron P."/>
            <person name="St-Onge C."/>
            <person name="Giorgi J."/>
            <person name="Kruger M."/>
            <person name="Marton T."/>
            <person name="Ropars J."/>
            <person name="Grigoriev I.V."/>
            <person name="Hainaut M."/>
            <person name="Henrissat B."/>
            <person name="Roux C."/>
            <person name="Martin F."/>
            <person name="Corradi N."/>
        </authorList>
    </citation>
    <scope>NUCLEOTIDE SEQUENCE [LARGE SCALE GENOMIC DNA]</scope>
    <source>
        <strain evidence="1 2">DAOM 197198</strain>
    </source>
</reference>
<dbReference type="InterPro" id="IPR012337">
    <property type="entry name" value="RNaseH-like_sf"/>
</dbReference>
<dbReference type="AlphaFoldDB" id="A0A2P4PN91"/>
<name>A0A2P4PN91_RHIID</name>